<dbReference type="Proteomes" id="UP000276133">
    <property type="component" value="Unassembled WGS sequence"/>
</dbReference>
<keyword evidence="2" id="KW-1185">Reference proteome</keyword>
<accession>A0A3M7P1S6</accession>
<comment type="caution">
    <text evidence="1">The sequence shown here is derived from an EMBL/GenBank/DDBJ whole genome shotgun (WGS) entry which is preliminary data.</text>
</comment>
<evidence type="ECO:0000313" key="2">
    <source>
        <dbReference type="Proteomes" id="UP000276133"/>
    </source>
</evidence>
<gene>
    <name evidence="1" type="ORF">BpHYR1_020492</name>
</gene>
<sequence length="83" mass="9442">MFFVFLSFLDFLSSYIHRTQFDSDIAFLLSAHATFTRRTPFFKISLLKISTMNSLIRVNVAILANMSMIKGANTTKTNLNSVN</sequence>
<reference evidence="1 2" key="1">
    <citation type="journal article" date="2018" name="Sci. Rep.">
        <title>Genomic signatures of local adaptation to the degree of environmental predictability in rotifers.</title>
        <authorList>
            <person name="Franch-Gras L."/>
            <person name="Hahn C."/>
            <person name="Garcia-Roger E.M."/>
            <person name="Carmona M.J."/>
            <person name="Serra M."/>
            <person name="Gomez A."/>
        </authorList>
    </citation>
    <scope>NUCLEOTIDE SEQUENCE [LARGE SCALE GENOMIC DNA]</scope>
    <source>
        <strain evidence="1">HYR1</strain>
    </source>
</reference>
<dbReference type="EMBL" id="REGN01014106">
    <property type="protein sequence ID" value="RMZ93056.1"/>
    <property type="molecule type" value="Genomic_DNA"/>
</dbReference>
<evidence type="ECO:0000313" key="1">
    <source>
        <dbReference type="EMBL" id="RMZ93056.1"/>
    </source>
</evidence>
<name>A0A3M7P1S6_BRAPC</name>
<proteinExistence type="predicted"/>
<protein>
    <submittedName>
        <fullName evidence="1">Uncharacterized protein</fullName>
    </submittedName>
</protein>
<dbReference type="AlphaFoldDB" id="A0A3M7P1S6"/>
<organism evidence="1 2">
    <name type="scientific">Brachionus plicatilis</name>
    <name type="common">Marine rotifer</name>
    <name type="synonym">Brachionus muelleri</name>
    <dbReference type="NCBI Taxonomy" id="10195"/>
    <lineage>
        <taxon>Eukaryota</taxon>
        <taxon>Metazoa</taxon>
        <taxon>Spiralia</taxon>
        <taxon>Gnathifera</taxon>
        <taxon>Rotifera</taxon>
        <taxon>Eurotatoria</taxon>
        <taxon>Monogononta</taxon>
        <taxon>Pseudotrocha</taxon>
        <taxon>Ploima</taxon>
        <taxon>Brachionidae</taxon>
        <taxon>Brachionus</taxon>
    </lineage>
</organism>